<dbReference type="GeneID" id="22586930"/>
<dbReference type="RefSeq" id="XP_010756642.1">
    <property type="nucleotide sequence ID" value="XM_010758340.1"/>
</dbReference>
<reference evidence="1 2" key="1">
    <citation type="journal article" date="2011" name="PLoS Genet.">
        <title>Comparative genomic analysis of human fungal pathogens causing paracoccidioidomycosis.</title>
        <authorList>
            <person name="Desjardins C.A."/>
            <person name="Champion M.D."/>
            <person name="Holder J.W."/>
            <person name="Muszewska A."/>
            <person name="Goldberg J."/>
            <person name="Bailao A.M."/>
            <person name="Brigido M.M."/>
            <person name="Ferreira M.E."/>
            <person name="Garcia A.M."/>
            <person name="Grynberg M."/>
            <person name="Gujja S."/>
            <person name="Heiman D.I."/>
            <person name="Henn M.R."/>
            <person name="Kodira C.D."/>
            <person name="Leon-Narvaez H."/>
            <person name="Longo L.V."/>
            <person name="Ma L.J."/>
            <person name="Malavazi I."/>
            <person name="Matsuo A.L."/>
            <person name="Morais F.V."/>
            <person name="Pereira M."/>
            <person name="Rodriguez-Brito S."/>
            <person name="Sakthikumar S."/>
            <person name="Salem-Izacc S.M."/>
            <person name="Sykes S.M."/>
            <person name="Teixeira M.M."/>
            <person name="Vallejo M.C."/>
            <person name="Walter M.E."/>
            <person name="Yandava C."/>
            <person name="Young S."/>
            <person name="Zeng Q."/>
            <person name="Zucker J."/>
            <person name="Felipe M.S."/>
            <person name="Goldman G.H."/>
            <person name="Haas B.J."/>
            <person name="McEwen J.G."/>
            <person name="Nino-Vega G."/>
            <person name="Puccia R."/>
            <person name="San-Blas G."/>
            <person name="Soares C.M."/>
            <person name="Birren B.W."/>
            <person name="Cuomo C.A."/>
        </authorList>
    </citation>
    <scope>NUCLEOTIDE SEQUENCE [LARGE SCALE GENOMIC DNA]</scope>
    <source>
        <strain evidence="1 2">Pb18</strain>
    </source>
</reference>
<evidence type="ECO:0000313" key="2">
    <source>
        <dbReference type="Proteomes" id="UP000001628"/>
    </source>
</evidence>
<dbReference type="KEGG" id="pbn:PADG_11033"/>
<proteinExistence type="predicted"/>
<sequence>MYGDNFFIFTPDVPFGYEDYELKILMPQCQFFGPFPVSYQEIAGVEALNILSYIHQSLPPEKQKPFARISAKEVSRENRDLILEIMKLEDEWFGVE</sequence>
<dbReference type="InParanoid" id="A0A0A0HTR4"/>
<dbReference type="AlphaFoldDB" id="A0A0A0HTR4"/>
<organism evidence="1 2">
    <name type="scientific">Paracoccidioides brasiliensis (strain Pb18)</name>
    <dbReference type="NCBI Taxonomy" id="502780"/>
    <lineage>
        <taxon>Eukaryota</taxon>
        <taxon>Fungi</taxon>
        <taxon>Dikarya</taxon>
        <taxon>Ascomycota</taxon>
        <taxon>Pezizomycotina</taxon>
        <taxon>Eurotiomycetes</taxon>
        <taxon>Eurotiomycetidae</taxon>
        <taxon>Onygenales</taxon>
        <taxon>Ajellomycetaceae</taxon>
        <taxon>Paracoccidioides</taxon>
    </lineage>
</organism>
<dbReference type="EMBL" id="KN275957">
    <property type="protein sequence ID" value="KGM92589.1"/>
    <property type="molecule type" value="Genomic_DNA"/>
</dbReference>
<dbReference type="OrthoDB" id="5979581at2759"/>
<dbReference type="HOGENOM" id="CLU_151402_0_0_1"/>
<accession>A0A0A0HTR4</accession>
<dbReference type="OMA" id="WIMENSP"/>
<name>A0A0A0HTR4_PARBD</name>
<dbReference type="VEuPathDB" id="FungiDB:PADG_11033"/>
<evidence type="ECO:0000313" key="1">
    <source>
        <dbReference type="EMBL" id="KGM92589.1"/>
    </source>
</evidence>
<protein>
    <submittedName>
        <fullName evidence="1">Uncharacterized protein</fullName>
    </submittedName>
</protein>
<keyword evidence="2" id="KW-1185">Reference proteome</keyword>
<gene>
    <name evidence="1" type="ORF">PADG_11033</name>
</gene>
<dbReference type="Proteomes" id="UP000001628">
    <property type="component" value="Unassembled WGS sequence"/>
</dbReference>